<feature type="non-terminal residue" evidence="12">
    <location>
        <position position="1"/>
    </location>
</feature>
<evidence type="ECO:0000256" key="3">
    <source>
        <dbReference type="ARBA" id="ARBA00022475"/>
    </source>
</evidence>
<keyword evidence="8" id="KW-0449">Lipoprotein</keyword>
<keyword evidence="10" id="KW-0812">Transmembrane</keyword>
<reference evidence="12 13" key="1">
    <citation type="submission" date="2024-05" db="EMBL/GenBank/DDBJ databases">
        <title>De novo assembly of an allotetraploid wild potato.</title>
        <authorList>
            <person name="Hosaka A.J."/>
        </authorList>
    </citation>
    <scope>NUCLEOTIDE SEQUENCE [LARGE SCALE GENOMIC DNA]</scope>
    <source>
        <tissue evidence="12">Young leaves</tissue>
    </source>
</reference>
<evidence type="ECO:0000256" key="5">
    <source>
        <dbReference type="ARBA" id="ARBA00022729"/>
    </source>
</evidence>
<evidence type="ECO:0000313" key="12">
    <source>
        <dbReference type="EMBL" id="KAL3359534.1"/>
    </source>
</evidence>
<dbReference type="AlphaFoldDB" id="A0ABD2TSW2"/>
<keyword evidence="7" id="KW-0325">Glycoprotein</keyword>
<proteinExistence type="inferred from homology"/>
<dbReference type="InterPro" id="IPR016140">
    <property type="entry name" value="Bifunc_inhib/LTP/seed_store"/>
</dbReference>
<comment type="caution">
    <text evidence="12">The sequence shown here is derived from an EMBL/GenBank/DDBJ whole genome shotgun (WGS) entry which is preliminary data.</text>
</comment>
<evidence type="ECO:0000256" key="1">
    <source>
        <dbReference type="ARBA" id="ARBA00004609"/>
    </source>
</evidence>
<feature type="transmembrane region" description="Helical" evidence="10">
    <location>
        <begin position="43"/>
        <end position="62"/>
    </location>
</feature>
<dbReference type="GO" id="GO:0098552">
    <property type="term" value="C:side of membrane"/>
    <property type="evidence" value="ECO:0007669"/>
    <property type="project" value="UniProtKB-KW"/>
</dbReference>
<keyword evidence="13" id="KW-1185">Reference proteome</keyword>
<evidence type="ECO:0000256" key="10">
    <source>
        <dbReference type="SAM" id="Phobius"/>
    </source>
</evidence>
<evidence type="ECO:0000256" key="2">
    <source>
        <dbReference type="ARBA" id="ARBA00009748"/>
    </source>
</evidence>
<dbReference type="SMART" id="SM00499">
    <property type="entry name" value="AAI"/>
    <property type="match status" value="1"/>
</dbReference>
<keyword evidence="5" id="KW-0732">Signal</keyword>
<protein>
    <recommendedName>
        <fullName evidence="11">Bifunctional inhibitor/plant lipid transfer protein/seed storage helical domain-containing protein</fullName>
    </recommendedName>
</protein>
<dbReference type="GO" id="GO:0005886">
    <property type="term" value="C:plasma membrane"/>
    <property type="evidence" value="ECO:0007669"/>
    <property type="project" value="UniProtKB-SubCell"/>
</dbReference>
<dbReference type="SUPFAM" id="SSF47699">
    <property type="entry name" value="Bifunctional inhibitor/lipid-transfer protein/seed storage 2S albumin"/>
    <property type="match status" value="1"/>
</dbReference>
<keyword evidence="10" id="KW-1133">Transmembrane helix</keyword>
<evidence type="ECO:0000256" key="7">
    <source>
        <dbReference type="ARBA" id="ARBA00023180"/>
    </source>
</evidence>
<feature type="region of interest" description="Disordered" evidence="9">
    <location>
        <begin position="148"/>
        <end position="254"/>
    </location>
</feature>
<dbReference type="CDD" id="cd00010">
    <property type="entry name" value="AAI_LTSS"/>
    <property type="match status" value="1"/>
</dbReference>
<dbReference type="InterPro" id="IPR043325">
    <property type="entry name" value="LTSS"/>
</dbReference>
<evidence type="ECO:0000256" key="9">
    <source>
        <dbReference type="SAM" id="MobiDB-lite"/>
    </source>
</evidence>
<evidence type="ECO:0000256" key="8">
    <source>
        <dbReference type="ARBA" id="ARBA00023288"/>
    </source>
</evidence>
<dbReference type="Gene3D" id="1.10.110.10">
    <property type="entry name" value="Plant lipid-transfer and hydrophobic proteins"/>
    <property type="match status" value="1"/>
</dbReference>
<keyword evidence="10" id="KW-0472">Membrane</keyword>
<feature type="domain" description="Bifunctional inhibitor/plant lipid transfer protein/seed storage helical" evidence="11">
    <location>
        <begin position="70"/>
        <end position="146"/>
    </location>
</feature>
<dbReference type="PANTHER" id="PTHR33044">
    <property type="entry name" value="BIFUNCTIONAL INHIBITOR/LIPID-TRANSFER PROTEIN/SEED STORAGE 2S ALBUMIN SUPERFAMILY PROTEIN-RELATED"/>
    <property type="match status" value="1"/>
</dbReference>
<accession>A0ABD2TSW2</accession>
<keyword evidence="4" id="KW-0336">GPI-anchor</keyword>
<evidence type="ECO:0000259" key="11">
    <source>
        <dbReference type="SMART" id="SM00499"/>
    </source>
</evidence>
<evidence type="ECO:0000256" key="4">
    <source>
        <dbReference type="ARBA" id="ARBA00022622"/>
    </source>
</evidence>
<dbReference type="Proteomes" id="UP001627284">
    <property type="component" value="Unassembled WGS sequence"/>
</dbReference>
<comment type="subcellular location">
    <subcellularLocation>
        <location evidence="1">Cell membrane</location>
        <topology evidence="1">Lipid-anchor</topology>
        <topology evidence="1">GPI-anchor</topology>
    </subcellularLocation>
</comment>
<evidence type="ECO:0000313" key="13">
    <source>
        <dbReference type="Proteomes" id="UP001627284"/>
    </source>
</evidence>
<keyword evidence="6" id="KW-1015">Disulfide bond</keyword>
<sequence>TLTTNINFFYIYHIFPSHYYSLKSQKKKTKKNPLMEGFKFLKNFRRLVPFLAIVLMIFSIQVSGQISTACSSAMLSSFSPCINFMSNNGSGSPTSACCQSLKDLTASGKDCLCLIVTGNVPFKIPNRNVAITLPKACNKDSVPIECKGSSTPLPAQGPAALSPSGSPRFRNPRPPQAPSPDGDDVPEPFNPPLGPGGDTTPGLTPPSPPSPSGGGLGNPYNGFSPPSSTDDGSGNTDTGSGFRPNLTPSSAPDSRRLPIFVVLVACGAIVLNLY</sequence>
<feature type="compositionally biased region" description="Low complexity" evidence="9">
    <location>
        <begin position="218"/>
        <end position="241"/>
    </location>
</feature>
<dbReference type="InterPro" id="IPR036312">
    <property type="entry name" value="Bifun_inhib/LTP/seed_sf"/>
</dbReference>
<dbReference type="Pfam" id="PF14368">
    <property type="entry name" value="LTP_2"/>
    <property type="match status" value="1"/>
</dbReference>
<name>A0ABD2TSW2_9SOLN</name>
<comment type="similarity">
    <text evidence="2">Belongs to the plant LTP family.</text>
</comment>
<dbReference type="EMBL" id="JBJKTR010000009">
    <property type="protein sequence ID" value="KAL3359534.1"/>
    <property type="molecule type" value="Genomic_DNA"/>
</dbReference>
<organism evidence="12 13">
    <name type="scientific">Solanum stoloniferum</name>
    <dbReference type="NCBI Taxonomy" id="62892"/>
    <lineage>
        <taxon>Eukaryota</taxon>
        <taxon>Viridiplantae</taxon>
        <taxon>Streptophyta</taxon>
        <taxon>Embryophyta</taxon>
        <taxon>Tracheophyta</taxon>
        <taxon>Spermatophyta</taxon>
        <taxon>Magnoliopsida</taxon>
        <taxon>eudicotyledons</taxon>
        <taxon>Gunneridae</taxon>
        <taxon>Pentapetalae</taxon>
        <taxon>asterids</taxon>
        <taxon>lamiids</taxon>
        <taxon>Solanales</taxon>
        <taxon>Solanaceae</taxon>
        <taxon>Solanoideae</taxon>
        <taxon>Solaneae</taxon>
        <taxon>Solanum</taxon>
    </lineage>
</organism>
<evidence type="ECO:0000256" key="6">
    <source>
        <dbReference type="ARBA" id="ARBA00023157"/>
    </source>
</evidence>
<gene>
    <name evidence="12" type="ORF">AABB24_016205</name>
</gene>
<keyword evidence="3" id="KW-1003">Cell membrane</keyword>